<dbReference type="Proteomes" id="UP001050691">
    <property type="component" value="Unassembled WGS sequence"/>
</dbReference>
<dbReference type="InterPro" id="IPR036388">
    <property type="entry name" value="WH-like_DNA-bd_sf"/>
</dbReference>
<dbReference type="EMBL" id="BPWL01000003">
    <property type="protein sequence ID" value="GJJ08324.1"/>
    <property type="molecule type" value="Genomic_DNA"/>
</dbReference>
<comment type="subcellular location">
    <subcellularLocation>
        <location evidence="1">Nucleus</location>
    </subcellularLocation>
</comment>
<dbReference type="GO" id="GO:0120231">
    <property type="term" value="C:DNA recombinase auxiliary factor complex"/>
    <property type="evidence" value="ECO:0007669"/>
    <property type="project" value="TreeGrafter"/>
</dbReference>
<evidence type="ECO:0000259" key="6">
    <source>
        <dbReference type="Pfam" id="PF07106"/>
    </source>
</evidence>
<dbReference type="GO" id="GO:0000709">
    <property type="term" value="P:meiotic joint molecule formation"/>
    <property type="evidence" value="ECO:0007669"/>
    <property type="project" value="TreeGrafter"/>
</dbReference>
<sequence length="170" mass="18991">MPGKEKELVEKTPALKGTAADIFANLKGVVAKTAIQKILVNLAEKGEITQKAYGKVLIFVAKQADLGEMPPETSEALGAEEKGLITTNNELTTLLKTYNQELNCLRSSPTDSELETSIQEAERTYTALIEQLHPLRSGQPLVTAEELLYVNAEWARWRAEWVKRRKIFYS</sequence>
<dbReference type="GO" id="GO:0007129">
    <property type="term" value="P:homologous chromosome pairing at meiosis"/>
    <property type="evidence" value="ECO:0007669"/>
    <property type="project" value="TreeGrafter"/>
</dbReference>
<dbReference type="GO" id="GO:0000794">
    <property type="term" value="C:condensed nuclear chromosome"/>
    <property type="evidence" value="ECO:0007669"/>
    <property type="project" value="TreeGrafter"/>
</dbReference>
<dbReference type="Pfam" id="PF07106">
    <property type="entry name" value="WHD_TBPIP"/>
    <property type="match status" value="1"/>
</dbReference>
<dbReference type="PANTHER" id="PTHR15938">
    <property type="entry name" value="TBP-1 INTERACTING PROTEIN"/>
    <property type="match status" value="1"/>
</dbReference>
<dbReference type="PANTHER" id="PTHR15938:SF0">
    <property type="entry name" value="HOMOLOGOUS-PAIRING PROTEIN 2 HOMOLOG"/>
    <property type="match status" value="1"/>
</dbReference>
<protein>
    <recommendedName>
        <fullName evidence="6">Homologous-pairing protein 2 winged helix domain-containing protein</fullName>
    </recommendedName>
</protein>
<organism evidence="7 8">
    <name type="scientific">Clathrus columnatus</name>
    <dbReference type="NCBI Taxonomy" id="1419009"/>
    <lineage>
        <taxon>Eukaryota</taxon>
        <taxon>Fungi</taxon>
        <taxon>Dikarya</taxon>
        <taxon>Basidiomycota</taxon>
        <taxon>Agaricomycotina</taxon>
        <taxon>Agaricomycetes</taxon>
        <taxon>Phallomycetidae</taxon>
        <taxon>Phallales</taxon>
        <taxon>Clathraceae</taxon>
        <taxon>Clathrus</taxon>
    </lineage>
</organism>
<proteinExistence type="inferred from homology"/>
<dbReference type="GO" id="GO:0120230">
    <property type="term" value="F:recombinase activator activity"/>
    <property type="evidence" value="ECO:0007669"/>
    <property type="project" value="TreeGrafter"/>
</dbReference>
<comment type="similarity">
    <text evidence="2">Belongs to the HOP2 family.</text>
</comment>
<evidence type="ECO:0000256" key="3">
    <source>
        <dbReference type="ARBA" id="ARBA00023172"/>
    </source>
</evidence>
<comment type="caution">
    <text evidence="7">The sequence shown here is derived from an EMBL/GenBank/DDBJ whole genome shotgun (WGS) entry which is preliminary data.</text>
</comment>
<dbReference type="AlphaFoldDB" id="A0AAV5A134"/>
<dbReference type="GO" id="GO:0003690">
    <property type="term" value="F:double-stranded DNA binding"/>
    <property type="evidence" value="ECO:0007669"/>
    <property type="project" value="TreeGrafter"/>
</dbReference>
<keyword evidence="3" id="KW-0233">DNA recombination</keyword>
<evidence type="ECO:0000256" key="2">
    <source>
        <dbReference type="ARBA" id="ARBA00007922"/>
    </source>
</evidence>
<evidence type="ECO:0000313" key="7">
    <source>
        <dbReference type="EMBL" id="GJJ08324.1"/>
    </source>
</evidence>
<keyword evidence="5" id="KW-0469">Meiosis</keyword>
<evidence type="ECO:0000256" key="1">
    <source>
        <dbReference type="ARBA" id="ARBA00004123"/>
    </source>
</evidence>
<dbReference type="GO" id="GO:0010774">
    <property type="term" value="P:meiotic strand invasion involved in reciprocal meiotic recombination"/>
    <property type="evidence" value="ECO:0007669"/>
    <property type="project" value="TreeGrafter"/>
</dbReference>
<reference evidence="7" key="1">
    <citation type="submission" date="2021-10" db="EMBL/GenBank/DDBJ databases">
        <title>De novo Genome Assembly of Clathrus columnatus (Basidiomycota, Fungi) Using Illumina and Nanopore Sequence Data.</title>
        <authorList>
            <person name="Ogiso-Tanaka E."/>
            <person name="Itagaki H."/>
            <person name="Hosoya T."/>
            <person name="Hosaka K."/>
        </authorList>
    </citation>
    <scope>NUCLEOTIDE SEQUENCE</scope>
    <source>
        <strain evidence="7">MO-923</strain>
    </source>
</reference>
<dbReference type="Gene3D" id="1.10.10.10">
    <property type="entry name" value="Winged helix-like DNA-binding domain superfamily/Winged helix DNA-binding domain"/>
    <property type="match status" value="1"/>
</dbReference>
<evidence type="ECO:0000256" key="4">
    <source>
        <dbReference type="ARBA" id="ARBA00023242"/>
    </source>
</evidence>
<keyword evidence="8" id="KW-1185">Reference proteome</keyword>
<feature type="domain" description="Homologous-pairing protein 2 winged helix" evidence="6">
    <location>
        <begin position="20"/>
        <end position="62"/>
    </location>
</feature>
<evidence type="ECO:0000313" key="8">
    <source>
        <dbReference type="Proteomes" id="UP001050691"/>
    </source>
</evidence>
<accession>A0AAV5A134</accession>
<evidence type="ECO:0000256" key="5">
    <source>
        <dbReference type="ARBA" id="ARBA00023254"/>
    </source>
</evidence>
<dbReference type="InterPro" id="IPR010776">
    <property type="entry name" value="Hop2_WH_dom"/>
</dbReference>
<keyword evidence="4" id="KW-0539">Nucleus</keyword>
<name>A0AAV5A134_9AGAM</name>
<gene>
    <name evidence="7" type="ORF">Clacol_002535</name>
</gene>